<dbReference type="EC" id="3.1.3.25" evidence="10"/>
<dbReference type="InterPro" id="IPR022337">
    <property type="entry name" value="Inositol_monophosphatase_SuhB"/>
</dbReference>
<sequence>MAIHPMLNTAIKAARRAGNQIVRAMDHLDGLSIEAKGTNDFVSEVDRNAEKTIIETLLQAYPDHGILAEESGIKEGKTLHQWIIDPLDGTTNFLHGHPQFAVSIALKFRGKLEQAVVYNPMTEELFTATLGRGAFLNNRRIRVSQVNQLRYALLGTGFPFREERYLEIYLETFRRLFPNSSGVRRAGSAALDLAYIAAGRLDGFWEFHLQPWDIAAGALLIKEAGGMVTDMKGGEDYFDSGDILAGNLKIHQRLQKELAECLVTANSTTN</sequence>
<comment type="function">
    <text evidence="8">Part of the processive rRNA transcription and antitermination complex (rrnTAC). The complex forms an RNA-chaperone ring around the RNA exit tunnel of RNA polymerase (RNAP). It supports rapid transcription and antitermination of rRNA operons, cotranscriptional rRNA folding, and annealing of distal rRNA regions to allow correct ribosome biogenesis. This subunit may play a central role in organizing the structure.</text>
</comment>
<dbReference type="GO" id="GO:0006020">
    <property type="term" value="P:inositol metabolic process"/>
    <property type="evidence" value="ECO:0007669"/>
    <property type="project" value="TreeGrafter"/>
</dbReference>
<reference evidence="11 12" key="1">
    <citation type="submission" date="2016-10" db="EMBL/GenBank/DDBJ databases">
        <authorList>
            <person name="de Groot N.N."/>
        </authorList>
    </citation>
    <scope>NUCLEOTIDE SEQUENCE [LARGE SCALE GENOMIC DNA]</scope>
    <source>
        <strain evidence="11">MBHS1</strain>
    </source>
</reference>
<comment type="similarity">
    <text evidence="3 10">Belongs to the inositol monophosphatase superfamily.</text>
</comment>
<evidence type="ECO:0000256" key="4">
    <source>
        <dbReference type="ARBA" id="ARBA00022723"/>
    </source>
</evidence>
<evidence type="ECO:0000313" key="12">
    <source>
        <dbReference type="Proteomes" id="UP000236724"/>
    </source>
</evidence>
<dbReference type="GO" id="GO:0008934">
    <property type="term" value="F:inositol monophosphate 1-phosphatase activity"/>
    <property type="evidence" value="ECO:0007669"/>
    <property type="project" value="InterPro"/>
</dbReference>
<evidence type="ECO:0000256" key="9">
    <source>
        <dbReference type="PIRSR" id="PIRSR600760-2"/>
    </source>
</evidence>
<evidence type="ECO:0000256" key="3">
    <source>
        <dbReference type="ARBA" id="ARBA00009759"/>
    </source>
</evidence>
<dbReference type="PROSITE" id="PS00630">
    <property type="entry name" value="IMP_2"/>
    <property type="match status" value="1"/>
</dbReference>
<dbReference type="SUPFAM" id="SSF56655">
    <property type="entry name" value="Carbohydrate phosphatase"/>
    <property type="match status" value="1"/>
</dbReference>
<evidence type="ECO:0000256" key="1">
    <source>
        <dbReference type="ARBA" id="ARBA00001033"/>
    </source>
</evidence>
<dbReference type="RefSeq" id="WP_306438042.1">
    <property type="nucleotide sequence ID" value="NZ_FMSV02000423.1"/>
</dbReference>
<feature type="binding site" evidence="9">
    <location>
        <position position="87"/>
    </location>
    <ligand>
        <name>Mg(2+)</name>
        <dbReference type="ChEBI" id="CHEBI:18420"/>
        <label>1</label>
        <note>catalytic</note>
    </ligand>
</feature>
<dbReference type="GO" id="GO:0031564">
    <property type="term" value="P:transcription antitermination"/>
    <property type="evidence" value="ECO:0007669"/>
    <property type="project" value="UniProtKB-KW"/>
</dbReference>
<evidence type="ECO:0000313" key="11">
    <source>
        <dbReference type="EMBL" id="SEH06032.1"/>
    </source>
</evidence>
<evidence type="ECO:0000256" key="8">
    <source>
        <dbReference type="ARBA" id="ARBA00058693"/>
    </source>
</evidence>
<dbReference type="Proteomes" id="UP000236724">
    <property type="component" value="Unassembled WGS sequence"/>
</dbReference>
<dbReference type="InterPro" id="IPR033942">
    <property type="entry name" value="IMPase"/>
</dbReference>
<name>A0A1H6F7C6_9GAMM</name>
<feature type="binding site" evidence="9">
    <location>
        <position position="88"/>
    </location>
    <ligand>
        <name>Mg(2+)</name>
        <dbReference type="ChEBI" id="CHEBI:18420"/>
        <label>1</label>
        <note>catalytic</note>
    </ligand>
</feature>
<dbReference type="GO" id="GO:0007165">
    <property type="term" value="P:signal transduction"/>
    <property type="evidence" value="ECO:0007669"/>
    <property type="project" value="TreeGrafter"/>
</dbReference>
<evidence type="ECO:0000256" key="7">
    <source>
        <dbReference type="ARBA" id="ARBA00022842"/>
    </source>
</evidence>
<evidence type="ECO:0000256" key="6">
    <source>
        <dbReference type="ARBA" id="ARBA00022814"/>
    </source>
</evidence>
<keyword evidence="6" id="KW-0804">Transcription</keyword>
<dbReference type="PANTHER" id="PTHR20854:SF4">
    <property type="entry name" value="INOSITOL-1-MONOPHOSPHATASE-RELATED"/>
    <property type="match status" value="1"/>
</dbReference>
<keyword evidence="12" id="KW-1185">Reference proteome</keyword>
<dbReference type="Gene3D" id="3.40.190.80">
    <property type="match status" value="1"/>
</dbReference>
<dbReference type="CDD" id="cd01639">
    <property type="entry name" value="IMPase"/>
    <property type="match status" value="1"/>
</dbReference>
<proteinExistence type="inferred from homology"/>
<evidence type="ECO:0000256" key="2">
    <source>
        <dbReference type="ARBA" id="ARBA00001946"/>
    </source>
</evidence>
<dbReference type="GO" id="GO:0046872">
    <property type="term" value="F:metal ion binding"/>
    <property type="evidence" value="ECO:0007669"/>
    <property type="project" value="UniProtKB-KW"/>
</dbReference>
<dbReference type="Gene3D" id="3.30.540.10">
    <property type="entry name" value="Fructose-1,6-Bisphosphatase, subunit A, domain 1"/>
    <property type="match status" value="1"/>
</dbReference>
<comment type="catalytic activity">
    <reaction evidence="1 10">
        <text>a myo-inositol phosphate + H2O = myo-inositol + phosphate</text>
        <dbReference type="Rhea" id="RHEA:24056"/>
        <dbReference type="ChEBI" id="CHEBI:15377"/>
        <dbReference type="ChEBI" id="CHEBI:17268"/>
        <dbReference type="ChEBI" id="CHEBI:43474"/>
        <dbReference type="ChEBI" id="CHEBI:84139"/>
        <dbReference type="EC" id="3.1.3.25"/>
    </reaction>
</comment>
<protein>
    <recommendedName>
        <fullName evidence="10">Inositol-1-monophosphatase</fullName>
        <ecNumber evidence="10">3.1.3.25</ecNumber>
    </recommendedName>
</protein>
<dbReference type="FunFam" id="3.40.190.80:FF:000002">
    <property type="entry name" value="Inositol-1-monophosphatase"/>
    <property type="match status" value="1"/>
</dbReference>
<dbReference type="PRINTS" id="PR00377">
    <property type="entry name" value="IMPHPHTASES"/>
</dbReference>
<dbReference type="PANTHER" id="PTHR20854">
    <property type="entry name" value="INOSITOL MONOPHOSPHATASE"/>
    <property type="match status" value="1"/>
</dbReference>
<dbReference type="InterPro" id="IPR020583">
    <property type="entry name" value="Inositol_monoP_metal-BS"/>
</dbReference>
<dbReference type="FunFam" id="3.30.540.10:FF:000003">
    <property type="entry name" value="Inositol-1-monophosphatase"/>
    <property type="match status" value="1"/>
</dbReference>
<feature type="binding site" evidence="9">
    <location>
        <position position="69"/>
    </location>
    <ligand>
        <name>Mg(2+)</name>
        <dbReference type="ChEBI" id="CHEBI:18420"/>
        <label>1</label>
        <note>catalytic</note>
    </ligand>
</feature>
<gene>
    <name evidence="11" type="primary">suhB_1</name>
    <name evidence="11" type="ORF">MBHS_01887</name>
</gene>
<dbReference type="Pfam" id="PF00459">
    <property type="entry name" value="Inositol_P"/>
    <property type="match status" value="1"/>
</dbReference>
<dbReference type="InterPro" id="IPR000760">
    <property type="entry name" value="Inositol_monophosphatase-like"/>
</dbReference>
<keyword evidence="5 10" id="KW-0378">Hydrolase</keyword>
<keyword evidence="6" id="KW-0889">Transcription antitermination</keyword>
<evidence type="ECO:0000256" key="10">
    <source>
        <dbReference type="RuleBase" id="RU364068"/>
    </source>
</evidence>
<accession>A0A1H6F7C6</accession>
<keyword evidence="6" id="KW-0805">Transcription regulation</keyword>
<feature type="binding site" evidence="9">
    <location>
        <position position="213"/>
    </location>
    <ligand>
        <name>Mg(2+)</name>
        <dbReference type="ChEBI" id="CHEBI:18420"/>
        <label>1</label>
        <note>catalytic</note>
    </ligand>
</feature>
<keyword evidence="4 9" id="KW-0479">Metal-binding</keyword>
<dbReference type="GO" id="GO:0046854">
    <property type="term" value="P:phosphatidylinositol phosphate biosynthetic process"/>
    <property type="evidence" value="ECO:0007669"/>
    <property type="project" value="InterPro"/>
</dbReference>
<dbReference type="AlphaFoldDB" id="A0A1H6F7C6"/>
<dbReference type="InterPro" id="IPR020550">
    <property type="entry name" value="Inositol_monophosphatase_CS"/>
</dbReference>
<dbReference type="EMBL" id="FMSV02000423">
    <property type="protein sequence ID" value="SEH06032.1"/>
    <property type="molecule type" value="Genomic_DNA"/>
</dbReference>
<keyword evidence="7 9" id="KW-0460">Magnesium</keyword>
<feature type="binding site" evidence="9">
    <location>
        <position position="85"/>
    </location>
    <ligand>
        <name>Mg(2+)</name>
        <dbReference type="ChEBI" id="CHEBI:18420"/>
        <label>1</label>
        <note>catalytic</note>
    </ligand>
</feature>
<dbReference type="PRINTS" id="PR01959">
    <property type="entry name" value="SBIMPHPHTASE"/>
</dbReference>
<dbReference type="PROSITE" id="PS00629">
    <property type="entry name" value="IMP_1"/>
    <property type="match status" value="1"/>
</dbReference>
<evidence type="ECO:0000256" key="5">
    <source>
        <dbReference type="ARBA" id="ARBA00022801"/>
    </source>
</evidence>
<comment type="cofactor">
    <cofactor evidence="2 9 10">
        <name>Mg(2+)</name>
        <dbReference type="ChEBI" id="CHEBI:18420"/>
    </cofactor>
</comment>
<organism evidence="11 12">
    <name type="scientific">Candidatus Venteria ishoeyi</name>
    <dbReference type="NCBI Taxonomy" id="1899563"/>
    <lineage>
        <taxon>Bacteria</taxon>
        <taxon>Pseudomonadati</taxon>
        <taxon>Pseudomonadota</taxon>
        <taxon>Gammaproteobacteria</taxon>
        <taxon>Thiotrichales</taxon>
        <taxon>Thiotrichaceae</taxon>
        <taxon>Venteria</taxon>
    </lineage>
</organism>